<dbReference type="InterPro" id="IPR027417">
    <property type="entry name" value="P-loop_NTPase"/>
</dbReference>
<feature type="compositionally biased region" description="Basic and acidic residues" evidence="1">
    <location>
        <begin position="558"/>
        <end position="569"/>
    </location>
</feature>
<dbReference type="Gene3D" id="2.30.42.10">
    <property type="match status" value="3"/>
</dbReference>
<feature type="domain" description="PDZ" evidence="2">
    <location>
        <begin position="96"/>
        <end position="171"/>
    </location>
</feature>
<dbReference type="Proteomes" id="UP001164746">
    <property type="component" value="Chromosome 16"/>
</dbReference>
<evidence type="ECO:0000256" key="1">
    <source>
        <dbReference type="SAM" id="MobiDB-lite"/>
    </source>
</evidence>
<feature type="region of interest" description="Disordered" evidence="1">
    <location>
        <begin position="390"/>
        <end position="412"/>
    </location>
</feature>
<dbReference type="PANTHER" id="PTHR13865">
    <property type="entry name" value="TIGHT JUNCTION PROTEIN"/>
    <property type="match status" value="1"/>
</dbReference>
<dbReference type="SUPFAM" id="SSF50156">
    <property type="entry name" value="PDZ domain-like"/>
    <property type="match status" value="3"/>
</dbReference>
<dbReference type="Gene3D" id="2.30.30.40">
    <property type="entry name" value="SH3 Domains"/>
    <property type="match status" value="1"/>
</dbReference>
<accession>A0ABY7GE96</accession>
<dbReference type="Gene3D" id="2.60.220.30">
    <property type="match status" value="1"/>
</dbReference>
<dbReference type="InterPro" id="IPR001478">
    <property type="entry name" value="PDZ"/>
</dbReference>
<feature type="domain" description="PDZ" evidence="2">
    <location>
        <begin position="255"/>
        <end position="320"/>
    </location>
</feature>
<dbReference type="SMART" id="SM00228">
    <property type="entry name" value="PDZ"/>
    <property type="match status" value="3"/>
</dbReference>
<proteinExistence type="predicted"/>
<feature type="compositionally biased region" description="Polar residues" evidence="1">
    <location>
        <begin position="501"/>
        <end position="513"/>
    </location>
</feature>
<dbReference type="PROSITE" id="PS50106">
    <property type="entry name" value="PDZ"/>
    <property type="match status" value="3"/>
</dbReference>
<feature type="region of interest" description="Disordered" evidence="1">
    <location>
        <begin position="200"/>
        <end position="237"/>
    </location>
</feature>
<dbReference type="PANTHER" id="PTHR13865:SF28">
    <property type="entry name" value="POLYCHAETOID, ISOFORM O"/>
    <property type="match status" value="1"/>
</dbReference>
<dbReference type="InterPro" id="IPR036034">
    <property type="entry name" value="PDZ_sf"/>
</dbReference>
<evidence type="ECO:0000313" key="5">
    <source>
        <dbReference type="Proteomes" id="UP001164746"/>
    </source>
</evidence>
<feature type="compositionally biased region" description="Polar residues" evidence="1">
    <location>
        <begin position="660"/>
        <end position="676"/>
    </location>
</feature>
<feature type="domain" description="PDZ" evidence="2">
    <location>
        <begin position="1"/>
        <end position="82"/>
    </location>
</feature>
<feature type="region of interest" description="Disordered" evidence="1">
    <location>
        <begin position="754"/>
        <end position="783"/>
    </location>
</feature>
<feature type="compositionally biased region" description="Polar residues" evidence="1">
    <location>
        <begin position="585"/>
        <end position="597"/>
    </location>
</feature>
<gene>
    <name evidence="4" type="ORF">MAR_003084</name>
</gene>
<name>A0ABY7GE96_MYAAR</name>
<evidence type="ECO:0000313" key="4">
    <source>
        <dbReference type="EMBL" id="WAR29516.1"/>
    </source>
</evidence>
<protein>
    <submittedName>
        <fullName evidence="4">ZO2-like protein</fullName>
    </submittedName>
</protein>
<feature type="region of interest" description="Disordered" evidence="1">
    <location>
        <begin position="457"/>
        <end position="693"/>
    </location>
</feature>
<dbReference type="CDD" id="cd06728">
    <property type="entry name" value="PDZ2_ZO1-like_ds"/>
    <property type="match status" value="1"/>
</dbReference>
<sequence length="877" mass="96679">VPGFGFGIAVSGGRDNPHFANGDPSIAISDVLKAGPAEGRLQINDRVLSVNGVALENVDHATAIGVLKESGGTVNLVIKRRIVLPASLENETPPLKITLAKRNRKDEYGLVLGCKYYIKEIVPNSLAAQEGGLKEGDTLNNSPIESLSLVEARKLLEKSKEKLQLIITKKKNDEWRKDDAGAYPPNSPHSRYDGRYIYDHEAVPPRPPLPTGLEDKSQPRSPSPMKDGYYSDREDLRRKQRYVGKRKDIRPEPRLATFRKDKEVGLGLRLAGGNSTGIFVASVQPGSGAEREGLTDGDHIMKANDKDIVGLTREEAVTYLTSLEGMTLTGSCQATKQGIPSISEPTLTMSNTLFRGVVGSWLAVRMGRNNQETQKGIIPNKNRAEQLAISNQGTSEEEKENSPSKGRGLLFKRKAARRSKSLSKDHWEDVIFGGFVRPVVIFGPLADVARERILKDMPDKFQSPQSEHHADDERKGRYNDQPPASPNEVEYSRPLPRQQRHQSPSNQQGQNLDPPSPGYSQLPSQQNHPPLPPPHNMYSDNSSYSSDSFSKYTSNPANKHDDSKLREKMGQVGSKPKGNDPYRFTRSTANKVNTSNVDKGKLSDLSAKFSPKKYHQSRNYHALSSRTDDELQKLKQSDKTHSKSSDHVASVHQTPDILKGNQTVSKSTEVVDQNHSNNHKRQGSHLETQHKNPNFSSYKKLITAGSYQSSKVSSKSQDEIRDPRELDINHMRGGSGSSQAGSAFESYNKASPLSTFGKNDSGAPRSPGKPGVDIKAMSRFDSNQDVDENHTVVATARGLFNNQGGVLESPETGVSIVIPSGALNGDQEQEIYFKVCRDNTILPPLDREKGETLLSPLVIVKLYNKYNNKSEECTGIF</sequence>
<feature type="compositionally biased region" description="Low complexity" evidence="1">
    <location>
        <begin position="536"/>
        <end position="555"/>
    </location>
</feature>
<dbReference type="PROSITE" id="PS51145">
    <property type="entry name" value="ZU5"/>
    <property type="match status" value="1"/>
</dbReference>
<evidence type="ECO:0000259" key="2">
    <source>
        <dbReference type="PROSITE" id="PS50106"/>
    </source>
</evidence>
<dbReference type="Pfam" id="PF00791">
    <property type="entry name" value="ZU5"/>
    <property type="match status" value="1"/>
</dbReference>
<dbReference type="InterPro" id="IPR000906">
    <property type="entry name" value="ZU5_dom"/>
</dbReference>
<reference evidence="4" key="1">
    <citation type="submission" date="2022-11" db="EMBL/GenBank/DDBJ databases">
        <title>Centuries of genome instability and evolution in soft-shell clam transmissible cancer (bioRxiv).</title>
        <authorList>
            <person name="Hart S.F.M."/>
            <person name="Yonemitsu M.A."/>
            <person name="Giersch R.M."/>
            <person name="Beal B.F."/>
            <person name="Arriagada G."/>
            <person name="Davis B.W."/>
            <person name="Ostrander E.A."/>
            <person name="Goff S.P."/>
            <person name="Metzger M.J."/>
        </authorList>
    </citation>
    <scope>NUCLEOTIDE SEQUENCE</scope>
    <source>
        <strain evidence="4">MELC-2E11</strain>
        <tissue evidence="4">Siphon/mantle</tissue>
    </source>
</reference>
<feature type="domain" description="ZU5" evidence="3">
    <location>
        <begin position="794"/>
        <end position="877"/>
    </location>
</feature>
<dbReference type="Pfam" id="PF00595">
    <property type="entry name" value="PDZ"/>
    <property type="match status" value="3"/>
</dbReference>
<dbReference type="CDD" id="cd06727">
    <property type="entry name" value="PDZ1_ZO1-like"/>
    <property type="match status" value="1"/>
</dbReference>
<feature type="compositionally biased region" description="Basic and acidic residues" evidence="1">
    <location>
        <begin position="626"/>
        <end position="646"/>
    </location>
</feature>
<feature type="compositionally biased region" description="Basic and acidic residues" evidence="1">
    <location>
        <begin position="466"/>
        <end position="478"/>
    </location>
</feature>
<dbReference type="Gene3D" id="3.40.50.300">
    <property type="entry name" value="P-loop containing nucleotide triphosphate hydrolases"/>
    <property type="match status" value="1"/>
</dbReference>
<feature type="non-terminal residue" evidence="4">
    <location>
        <position position="877"/>
    </location>
</feature>
<organism evidence="4 5">
    <name type="scientific">Mya arenaria</name>
    <name type="common">Soft-shell clam</name>
    <dbReference type="NCBI Taxonomy" id="6604"/>
    <lineage>
        <taxon>Eukaryota</taxon>
        <taxon>Metazoa</taxon>
        <taxon>Spiralia</taxon>
        <taxon>Lophotrochozoa</taxon>
        <taxon>Mollusca</taxon>
        <taxon>Bivalvia</taxon>
        <taxon>Autobranchia</taxon>
        <taxon>Heteroconchia</taxon>
        <taxon>Euheterodonta</taxon>
        <taxon>Imparidentia</taxon>
        <taxon>Neoheterodontei</taxon>
        <taxon>Myida</taxon>
        <taxon>Myoidea</taxon>
        <taxon>Myidae</taxon>
        <taxon>Mya</taxon>
    </lineage>
</organism>
<evidence type="ECO:0000259" key="3">
    <source>
        <dbReference type="PROSITE" id="PS51145"/>
    </source>
</evidence>
<dbReference type="EMBL" id="CP111027">
    <property type="protein sequence ID" value="WAR29516.1"/>
    <property type="molecule type" value="Genomic_DNA"/>
</dbReference>
<keyword evidence="5" id="KW-1185">Reference proteome</keyword>
<dbReference type="SMART" id="SM00218">
    <property type="entry name" value="ZU5"/>
    <property type="match status" value="1"/>
</dbReference>